<dbReference type="PANTHER" id="PTHR11908:SF132">
    <property type="entry name" value="ALDEHYDE OXIDASE 1-RELATED"/>
    <property type="match status" value="1"/>
</dbReference>
<evidence type="ECO:0000256" key="1">
    <source>
        <dbReference type="ARBA" id="ARBA00022505"/>
    </source>
</evidence>
<dbReference type="Gene3D" id="3.30.365.10">
    <property type="entry name" value="Aldehyde oxidase/xanthine dehydrogenase, molybdopterin binding domain"/>
    <property type="match status" value="4"/>
</dbReference>
<dbReference type="InterPro" id="IPR036856">
    <property type="entry name" value="Ald_Oxase/Xan_DH_a/b_sf"/>
</dbReference>
<dbReference type="SUPFAM" id="SSF56003">
    <property type="entry name" value="Molybdenum cofactor-binding domain"/>
    <property type="match status" value="1"/>
</dbReference>
<proteinExistence type="predicted"/>
<dbReference type="EMBL" id="JAETWB010000001">
    <property type="protein sequence ID" value="MBL6076386.1"/>
    <property type="molecule type" value="Genomic_DNA"/>
</dbReference>
<organism evidence="4 5">
    <name type="scientific">Belnapia arida</name>
    <dbReference type="NCBI Taxonomy" id="2804533"/>
    <lineage>
        <taxon>Bacteria</taxon>
        <taxon>Pseudomonadati</taxon>
        <taxon>Pseudomonadota</taxon>
        <taxon>Alphaproteobacteria</taxon>
        <taxon>Acetobacterales</taxon>
        <taxon>Roseomonadaceae</taxon>
        <taxon>Belnapia</taxon>
    </lineage>
</organism>
<evidence type="ECO:0000259" key="3">
    <source>
        <dbReference type="SMART" id="SM01008"/>
    </source>
</evidence>
<dbReference type="SUPFAM" id="SSF54665">
    <property type="entry name" value="CO dehydrogenase molybdoprotein N-domain-like"/>
    <property type="match status" value="1"/>
</dbReference>
<evidence type="ECO:0000313" key="4">
    <source>
        <dbReference type="EMBL" id="MBL6076386.1"/>
    </source>
</evidence>
<keyword evidence="1" id="KW-0500">Molybdenum</keyword>
<dbReference type="Gene3D" id="3.90.1170.50">
    <property type="entry name" value="Aldehyde oxidase/xanthine dehydrogenase, a/b hammerhead"/>
    <property type="match status" value="1"/>
</dbReference>
<dbReference type="InterPro" id="IPR008274">
    <property type="entry name" value="AldOxase/xan_DH_MoCoBD1"/>
</dbReference>
<dbReference type="InterPro" id="IPR000674">
    <property type="entry name" value="Ald_Oxase/Xan_DH_a/b"/>
</dbReference>
<dbReference type="PANTHER" id="PTHR11908">
    <property type="entry name" value="XANTHINE DEHYDROGENASE"/>
    <property type="match status" value="1"/>
</dbReference>
<keyword evidence="2" id="KW-0560">Oxidoreductase</keyword>
<name>A0ABS1TVB5_9PROT</name>
<dbReference type="InterPro" id="IPR037165">
    <property type="entry name" value="AldOxase/xan_DH_Mopterin-bd_sf"/>
</dbReference>
<protein>
    <submittedName>
        <fullName evidence="4">Xanthine dehydrogenase family protein molybdopterin-binding subunit</fullName>
    </submittedName>
</protein>
<dbReference type="Pfam" id="PF20256">
    <property type="entry name" value="MoCoBD_2"/>
    <property type="match status" value="1"/>
</dbReference>
<evidence type="ECO:0000256" key="2">
    <source>
        <dbReference type="ARBA" id="ARBA00023002"/>
    </source>
</evidence>
<dbReference type="InterPro" id="IPR016208">
    <property type="entry name" value="Ald_Oxase/xanthine_DH-like"/>
</dbReference>
<dbReference type="Proteomes" id="UP000660885">
    <property type="component" value="Unassembled WGS sequence"/>
</dbReference>
<dbReference type="SMART" id="SM01008">
    <property type="entry name" value="Ald_Xan_dh_C"/>
    <property type="match status" value="1"/>
</dbReference>
<dbReference type="InterPro" id="IPR046867">
    <property type="entry name" value="AldOxase/xan_DH_MoCoBD2"/>
</dbReference>
<dbReference type="Pfam" id="PF01315">
    <property type="entry name" value="Ald_Xan_dh_C"/>
    <property type="match status" value="1"/>
</dbReference>
<accession>A0ABS1TVB5</accession>
<reference evidence="4 5" key="1">
    <citation type="submission" date="2021-01" db="EMBL/GenBank/DDBJ databases">
        <title>Belnapia mucosa sp. nov. and Belnapia arida sp. nov., isolated from the Tabernas Desert (Almeria, Spain).</title>
        <authorList>
            <person name="Molina-Menor E."/>
            <person name="Vidal-Verdu A."/>
            <person name="Calonge A."/>
            <person name="Satari L."/>
            <person name="Pereto J."/>
            <person name="Porcar M."/>
        </authorList>
    </citation>
    <scope>NUCLEOTIDE SEQUENCE [LARGE SCALE GENOMIC DNA]</scope>
    <source>
        <strain evidence="4 5">T18</strain>
    </source>
</reference>
<dbReference type="RefSeq" id="WP_202829590.1">
    <property type="nucleotide sequence ID" value="NZ_JAETWB010000001.1"/>
</dbReference>
<feature type="domain" description="Aldehyde oxidase/xanthine dehydrogenase a/b hammerhead" evidence="3">
    <location>
        <begin position="29"/>
        <end position="149"/>
    </location>
</feature>
<dbReference type="Pfam" id="PF02738">
    <property type="entry name" value="MoCoBD_1"/>
    <property type="match status" value="1"/>
</dbReference>
<sequence length="780" mass="81572">MVADGMEAGFGRFGSGQKVRRIEDEALLSGTGRFTDDFSLPGQAHCVFLRSPHAHARVTGIDTAAALAMPGVLAVITGAELTEAGVKPLGVALPFKRPDGSPLAAPPRTILATDMVRFAGEAVAAIIAESPGQARDAAEAVEVGYEELPAVIGLARASAPGAPLVWPAATGNVVAETHYGDTAAAEAAFARAAHSVSLDIVNQRLAPASMEPRMALAEFDAASGRITLRLSSQMPSGARDTLAKEILGIDPAQVRVLVGDVGGGFGMKTGLYPEDGVVAFAARKLGRPVKWAATRLEDFLSATHGRDTESRAELALDAEGKVLALRVKTLADMGAYQRASGVAIQLMIGPWVSTSIYDITTIDLRFTALLTNTTPTAPYRGAGRPEAIYLIERLMDAAARKMGMDPAELRRRNMIRPEQMPYTNAMGQTYDSGSFARILDEGLKAADWGSFPARFDASGTRGRLRGRGIATFLEWTGGNVFEERVTVAVKGEGEIEVYATTQAMGQGIATSYAQLAVDVFGVPIEQIKVVLGDSDRGSGFGSAGSRSLFTAGSAIKVASDRAVDTAKDLAAEALEAAAADLEYRDAVISVAGTDRRIGLYDLAARQPEGRILVDISHSVSGPTWPNGCHICEVEVDPDTGEVEVLSYVSANDAGRVVNPLIVEGQIVGGALQGIGQALSELVAYDPENGQPLSASFMDYGMPRADLAHGYVTQLDQSIPCRTNPLGVKGVGELGTIGATPAVVSAIADALARAGQEAAALRLQMPLTPPRVWAALQGAAG</sequence>
<keyword evidence="5" id="KW-1185">Reference proteome</keyword>
<comment type="caution">
    <text evidence="4">The sequence shown here is derived from an EMBL/GenBank/DDBJ whole genome shotgun (WGS) entry which is preliminary data.</text>
</comment>
<gene>
    <name evidence="4" type="ORF">JMJ56_00130</name>
</gene>
<evidence type="ECO:0000313" key="5">
    <source>
        <dbReference type="Proteomes" id="UP000660885"/>
    </source>
</evidence>